<name>A0ABU5ZB15_9FLAO</name>
<feature type="domain" description="Copper-binding protein MbnP-like" evidence="1">
    <location>
        <begin position="34"/>
        <end position="245"/>
    </location>
</feature>
<sequence>MRKFKTLLMAITTVVALSSCSKENNNNNTEQEKGKISLQFENYVGKEKLSLGVDANTAKTYISNGQKLKFSEVKYVISNIRLIKTDGTIVGYNSDNLDTGAFVLDQAKPTSLKIDLNALPVGQYKAIYFDYGIRKELNNLDEAKFPKFYKAAGKNDTQMHWEWGKGYRFTKIEGFWGTQNKPLSIHTGSTIKDRDTKRIGVDACRTIKLAFSKVLSFNNKNTEITIIADFDKLLNGTKKITLTEDDPDNNPNHSAIPSTHSALQMVDFVNNMAGDNQTNTTGMFKIAPLK</sequence>
<protein>
    <submittedName>
        <fullName evidence="2">MbnP family protein</fullName>
    </submittedName>
</protein>
<comment type="caution">
    <text evidence="2">The sequence shown here is derived from an EMBL/GenBank/DDBJ whole genome shotgun (WGS) entry which is preliminary data.</text>
</comment>
<gene>
    <name evidence="2" type="ORF">VJJ08_12745</name>
</gene>
<accession>A0ABU5ZB15</accession>
<proteinExistence type="predicted"/>
<evidence type="ECO:0000313" key="3">
    <source>
        <dbReference type="Proteomes" id="UP001311730"/>
    </source>
</evidence>
<dbReference type="InterPro" id="IPR046863">
    <property type="entry name" value="MbnP-like_dom"/>
</dbReference>
<keyword evidence="3" id="KW-1185">Reference proteome</keyword>
<evidence type="ECO:0000259" key="1">
    <source>
        <dbReference type="Pfam" id="PF20243"/>
    </source>
</evidence>
<dbReference type="Pfam" id="PF20243">
    <property type="entry name" value="MbnP"/>
    <property type="match status" value="1"/>
</dbReference>
<dbReference type="Proteomes" id="UP001311730">
    <property type="component" value="Unassembled WGS sequence"/>
</dbReference>
<dbReference type="RefSeq" id="WP_323984205.1">
    <property type="nucleotide sequence ID" value="NZ_JAYKBW010000016.1"/>
</dbReference>
<dbReference type="EMBL" id="JAYKBW010000016">
    <property type="protein sequence ID" value="MEB3076155.1"/>
    <property type="molecule type" value="Genomic_DNA"/>
</dbReference>
<reference evidence="2 3" key="1">
    <citation type="submission" date="2023-12" db="EMBL/GenBank/DDBJ databases">
        <title>Genomic sequences of Capnocytophaga and Parvimonas strains.</title>
        <authorList>
            <person name="Watt R.M."/>
            <person name="Wang M."/>
            <person name="Yang T."/>
            <person name="Tong W.M."/>
        </authorList>
    </citation>
    <scope>NUCLEOTIDE SEQUENCE [LARGE SCALE GENOMIC DNA]</scope>
    <source>
        <strain evidence="2 3">CCUG 13096</strain>
    </source>
</reference>
<dbReference type="PROSITE" id="PS51257">
    <property type="entry name" value="PROKAR_LIPOPROTEIN"/>
    <property type="match status" value="1"/>
</dbReference>
<organism evidence="2 3">
    <name type="scientific">Capnocytophaga gingivalis</name>
    <dbReference type="NCBI Taxonomy" id="1017"/>
    <lineage>
        <taxon>Bacteria</taxon>
        <taxon>Pseudomonadati</taxon>
        <taxon>Bacteroidota</taxon>
        <taxon>Flavobacteriia</taxon>
        <taxon>Flavobacteriales</taxon>
        <taxon>Flavobacteriaceae</taxon>
        <taxon>Capnocytophaga</taxon>
    </lineage>
</organism>
<evidence type="ECO:0000313" key="2">
    <source>
        <dbReference type="EMBL" id="MEB3076155.1"/>
    </source>
</evidence>